<dbReference type="Pfam" id="PF12937">
    <property type="entry name" value="F-box-like"/>
    <property type="match status" value="1"/>
</dbReference>
<reference evidence="2 3" key="1">
    <citation type="submission" date="2024-06" db="EMBL/GenBank/DDBJ databases">
        <title>Complete genome of Phlyctema vagabunda strain 19-DSS-EL-015.</title>
        <authorList>
            <person name="Fiorenzani C."/>
        </authorList>
    </citation>
    <scope>NUCLEOTIDE SEQUENCE [LARGE SCALE GENOMIC DNA]</scope>
    <source>
        <strain evidence="2 3">19-DSS-EL-015</strain>
    </source>
</reference>
<gene>
    <name evidence="2" type="ORF">PVAG01_05967</name>
</gene>
<organism evidence="2 3">
    <name type="scientific">Phlyctema vagabunda</name>
    <dbReference type="NCBI Taxonomy" id="108571"/>
    <lineage>
        <taxon>Eukaryota</taxon>
        <taxon>Fungi</taxon>
        <taxon>Dikarya</taxon>
        <taxon>Ascomycota</taxon>
        <taxon>Pezizomycotina</taxon>
        <taxon>Leotiomycetes</taxon>
        <taxon>Helotiales</taxon>
        <taxon>Dermateaceae</taxon>
        <taxon>Phlyctema</taxon>
    </lineage>
</organism>
<dbReference type="SMART" id="SM00256">
    <property type="entry name" value="FBOX"/>
    <property type="match status" value="1"/>
</dbReference>
<evidence type="ECO:0000313" key="3">
    <source>
        <dbReference type="Proteomes" id="UP001629113"/>
    </source>
</evidence>
<dbReference type="PROSITE" id="PS50181">
    <property type="entry name" value="FBOX"/>
    <property type="match status" value="1"/>
</dbReference>
<proteinExistence type="predicted"/>
<accession>A0ABR4PER1</accession>
<keyword evidence="3" id="KW-1185">Reference proteome</keyword>
<dbReference type="EMBL" id="JBFCZG010000005">
    <property type="protein sequence ID" value="KAL3421811.1"/>
    <property type="molecule type" value="Genomic_DNA"/>
</dbReference>
<dbReference type="Gene3D" id="1.20.1280.50">
    <property type="match status" value="1"/>
</dbReference>
<feature type="domain" description="F-box" evidence="1">
    <location>
        <begin position="5"/>
        <end position="52"/>
    </location>
</feature>
<dbReference type="InterPro" id="IPR001810">
    <property type="entry name" value="F-box_dom"/>
</dbReference>
<evidence type="ECO:0000313" key="2">
    <source>
        <dbReference type="EMBL" id="KAL3421811.1"/>
    </source>
</evidence>
<dbReference type="Gene3D" id="6.10.140.2040">
    <property type="match status" value="1"/>
</dbReference>
<protein>
    <submittedName>
        <fullName evidence="2">F-box domain-containing protein</fullName>
    </submittedName>
</protein>
<sequence length="225" mass="25897">MSTTPPQLPNLPDELLLLILSYLDVPDLLAISRVAHHLRHLSTDPVLHMARLRRSSLSLSRSLSQRRSLAELMQHRIYITRTSLAARALGRNLIKIKLNRALPLRPTASTLVEKGVLPRETTYLAPSLIETKRRIERERVKDVLRHWIEEWRKKGDEITAGETAVKPDVRRMVRRFARGNGSANDTRWGSSRRGETREMPTRAKVLGLRRFWEKVGREGIQSLQV</sequence>
<evidence type="ECO:0000259" key="1">
    <source>
        <dbReference type="PROSITE" id="PS50181"/>
    </source>
</evidence>
<dbReference type="SUPFAM" id="SSF81383">
    <property type="entry name" value="F-box domain"/>
    <property type="match status" value="1"/>
</dbReference>
<dbReference type="InterPro" id="IPR036047">
    <property type="entry name" value="F-box-like_dom_sf"/>
</dbReference>
<comment type="caution">
    <text evidence="2">The sequence shown here is derived from an EMBL/GenBank/DDBJ whole genome shotgun (WGS) entry which is preliminary data.</text>
</comment>
<dbReference type="Proteomes" id="UP001629113">
    <property type="component" value="Unassembled WGS sequence"/>
</dbReference>
<name>A0ABR4PER1_9HELO</name>